<dbReference type="Proteomes" id="UP000476310">
    <property type="component" value="Unassembled WGS sequence"/>
</dbReference>
<keyword evidence="3" id="KW-1185">Reference proteome</keyword>
<evidence type="ECO:0000313" key="3">
    <source>
        <dbReference type="Proteomes" id="UP000476310"/>
    </source>
</evidence>
<sequence length="130" mass="13591">MDTAARRCAECGAEFTWTSRNPTRRFCGSRCKTRWWRAHRRGADTAHTADTVHTARTADTAAAAHIADTADSAAAAAAAHTADRPHHRSQAAPVPPLSTGHECPNCGQHITVLNLIVAADGGPGSGTLTG</sequence>
<accession>A0A6G4AV77</accession>
<dbReference type="Gene3D" id="3.30.50.10">
    <property type="entry name" value="Erythroid Transcription Factor GATA-1, subunit A"/>
    <property type="match status" value="1"/>
</dbReference>
<name>A0A6G4AV77_9ACTN</name>
<dbReference type="AlphaFoldDB" id="A0A6G4AV77"/>
<comment type="caution">
    <text evidence="2">The sequence shown here is derived from an EMBL/GenBank/DDBJ whole genome shotgun (WGS) entry which is preliminary data.</text>
</comment>
<reference evidence="2" key="1">
    <citation type="submission" date="2020-02" db="EMBL/GenBank/DDBJ databases">
        <title>A new Streptomyces sp. for controlling soil-borne diseases.</title>
        <authorList>
            <person name="Li X."/>
            <person name="Tian Y."/>
            <person name="Gao K."/>
        </authorList>
    </citation>
    <scope>NUCLEOTIDE SEQUENCE [LARGE SCALE GENOMIC DNA]</scope>
    <source>
        <strain evidence="2">0250</strain>
    </source>
</reference>
<evidence type="ECO:0000313" key="2">
    <source>
        <dbReference type="EMBL" id="NEW77150.1"/>
    </source>
</evidence>
<dbReference type="RefSeq" id="WP_164436423.1">
    <property type="nucleotide sequence ID" value="NZ_JAAIKT010000105.1"/>
</dbReference>
<dbReference type="SUPFAM" id="SSF57716">
    <property type="entry name" value="Glucocorticoid receptor-like (DNA-binding domain)"/>
    <property type="match status" value="1"/>
</dbReference>
<dbReference type="InterPro" id="IPR013088">
    <property type="entry name" value="Znf_NHR/GATA"/>
</dbReference>
<proteinExistence type="predicted"/>
<feature type="region of interest" description="Disordered" evidence="1">
    <location>
        <begin position="75"/>
        <end position="98"/>
    </location>
</feature>
<protein>
    <submittedName>
        <fullName evidence="2">Uncharacterized protein</fullName>
    </submittedName>
</protein>
<gene>
    <name evidence="2" type="ORF">G4H13_44185</name>
</gene>
<dbReference type="GO" id="GO:0008270">
    <property type="term" value="F:zinc ion binding"/>
    <property type="evidence" value="ECO:0007669"/>
    <property type="project" value="InterPro"/>
</dbReference>
<organism evidence="2 3">
    <name type="scientific">Streptomyces rhizosphaericus</name>
    <dbReference type="NCBI Taxonomy" id="114699"/>
    <lineage>
        <taxon>Bacteria</taxon>
        <taxon>Bacillati</taxon>
        <taxon>Actinomycetota</taxon>
        <taxon>Actinomycetes</taxon>
        <taxon>Kitasatosporales</taxon>
        <taxon>Streptomycetaceae</taxon>
        <taxon>Streptomyces</taxon>
        <taxon>Streptomyces violaceusniger group</taxon>
    </lineage>
</organism>
<dbReference type="GO" id="GO:0006355">
    <property type="term" value="P:regulation of DNA-templated transcription"/>
    <property type="evidence" value="ECO:0007669"/>
    <property type="project" value="InterPro"/>
</dbReference>
<evidence type="ECO:0000256" key="1">
    <source>
        <dbReference type="SAM" id="MobiDB-lite"/>
    </source>
</evidence>
<dbReference type="EMBL" id="JAAIKT010000105">
    <property type="protein sequence ID" value="NEW77150.1"/>
    <property type="molecule type" value="Genomic_DNA"/>
</dbReference>